<organism evidence="2">
    <name type="scientific">marine sediment metagenome</name>
    <dbReference type="NCBI Taxonomy" id="412755"/>
    <lineage>
        <taxon>unclassified sequences</taxon>
        <taxon>metagenomes</taxon>
        <taxon>ecological metagenomes</taxon>
    </lineage>
</organism>
<comment type="caution">
    <text evidence="2">The sequence shown here is derived from an EMBL/GenBank/DDBJ whole genome shotgun (WGS) entry which is preliminary data.</text>
</comment>
<feature type="domain" description="DUF362" evidence="1">
    <location>
        <begin position="11"/>
        <end position="159"/>
    </location>
</feature>
<protein>
    <recommendedName>
        <fullName evidence="1">DUF362 domain-containing protein</fullName>
    </recommendedName>
</protein>
<gene>
    <name evidence="2" type="ORF">S01H1_31788</name>
</gene>
<dbReference type="InterPro" id="IPR007160">
    <property type="entry name" value="DUF362"/>
</dbReference>
<feature type="non-terminal residue" evidence="2">
    <location>
        <position position="1"/>
    </location>
</feature>
<proteinExistence type="predicted"/>
<evidence type="ECO:0000313" key="2">
    <source>
        <dbReference type="EMBL" id="GAF93111.1"/>
    </source>
</evidence>
<dbReference type="Pfam" id="PF04015">
    <property type="entry name" value="DUF362"/>
    <property type="match status" value="1"/>
</dbReference>
<name>X0U163_9ZZZZ</name>
<accession>X0U163</accession>
<feature type="non-terminal residue" evidence="2">
    <location>
        <position position="274"/>
    </location>
</feature>
<sequence length="274" mass="28849">PGGPYTPGLLRASYRKTGMTWAADMGGATLNYDVSTVQVSHPEGTLLHRLDLVRPAVEADAVINLAKLKTHNLTGLTLAAKNLFGLVPGTLKIGYHAKLQQAGRFAQGLIDILTYVKPALNLVDAVVAMEGNGPTGGDPRQVGAIVVGTDALAVDIVCAALVGFDPLSVVTTKAAMELGLTSGRFEDISLLGDELETLRVADFSRGTAFPFDPGLLPRWLRGPALENQAAQGSGNGRARTKGWLPALATGWVWRQLVVVPHAGERCTGCGYCVK</sequence>
<evidence type="ECO:0000259" key="1">
    <source>
        <dbReference type="Pfam" id="PF04015"/>
    </source>
</evidence>
<dbReference type="AlphaFoldDB" id="X0U163"/>
<reference evidence="2" key="1">
    <citation type="journal article" date="2014" name="Front. Microbiol.">
        <title>High frequency of phylogenetically diverse reductive dehalogenase-homologous genes in deep subseafloor sedimentary metagenomes.</title>
        <authorList>
            <person name="Kawai M."/>
            <person name="Futagami T."/>
            <person name="Toyoda A."/>
            <person name="Takaki Y."/>
            <person name="Nishi S."/>
            <person name="Hori S."/>
            <person name="Arai W."/>
            <person name="Tsubouchi T."/>
            <person name="Morono Y."/>
            <person name="Uchiyama I."/>
            <person name="Ito T."/>
            <person name="Fujiyama A."/>
            <person name="Inagaki F."/>
            <person name="Takami H."/>
        </authorList>
    </citation>
    <scope>NUCLEOTIDE SEQUENCE</scope>
    <source>
        <strain evidence="2">Expedition CK06-06</strain>
    </source>
</reference>
<dbReference type="EMBL" id="BARS01019638">
    <property type="protein sequence ID" value="GAF93111.1"/>
    <property type="molecule type" value="Genomic_DNA"/>
</dbReference>